<gene>
    <name evidence="2" type="ORF">CXQ85_003881</name>
</gene>
<dbReference type="OrthoDB" id="4095721at2759"/>
<dbReference type="Proteomes" id="UP000244309">
    <property type="component" value="Unassembled WGS sequence"/>
</dbReference>
<dbReference type="GeneID" id="37009211"/>
<evidence type="ECO:0000313" key="2">
    <source>
        <dbReference type="EMBL" id="PVH23591.1"/>
    </source>
</evidence>
<feature type="region of interest" description="Disordered" evidence="1">
    <location>
        <begin position="259"/>
        <end position="290"/>
    </location>
</feature>
<dbReference type="RefSeq" id="XP_025344531.1">
    <property type="nucleotide sequence ID" value="XM_025487515.1"/>
</dbReference>
<dbReference type="VEuPathDB" id="FungiDB:CXQ85_003881"/>
<reference evidence="2 3" key="1">
    <citation type="submission" date="2017-12" db="EMBL/GenBank/DDBJ databases">
        <title>Genome Sequence of a Multidrug-Resistant Candida haemulonii Isolate from a Patient with Chronic Leg Ulcers in Israel.</title>
        <authorList>
            <person name="Chow N.A."/>
            <person name="Gade L."/>
            <person name="Batra D."/>
            <person name="Rowe L.A."/>
            <person name="Ben-Ami R."/>
            <person name="Loparev V.N."/>
            <person name="Litvintseva A.P."/>
        </authorList>
    </citation>
    <scope>NUCLEOTIDE SEQUENCE [LARGE SCALE GENOMIC DNA]</scope>
    <source>
        <strain evidence="2 3">B11899</strain>
    </source>
</reference>
<evidence type="ECO:0000313" key="3">
    <source>
        <dbReference type="Proteomes" id="UP000244309"/>
    </source>
</evidence>
<accession>A0A2V1B2E9</accession>
<sequence length="399" mass="45635">MIETHPHVSPIPLFTDESLPEAARFFLLALQHKATSEMDHSRAIDYWNLLPKKKQDQINEVAFRKTQKVLAQTSIRFQQTYFRFRYHRHPVPRSVYKGYFCIETTPKMCLNSVLEVIKEFSKDTEDILVKQTVSKLEKSNLDSSSMISLKSTSVCYLTAYKEAKPFFDNVMYVTMKESFLVRILAEPVPVLFYLRTVNQPKTVIEQFLTRHDEYDYEVCGPNKYFVLVLFRSNQRPKPFCTKKSTLCYLTPSLARRKEATVKVKAEPDPSTTEAEAEGEAGTETDTTVPDLDVPGLDLPSPEVMASEAARLILEDENDSAGMQAVSTFREVAQALSSLPRSSRSMNLIRSAFNALRGGPRMPETLYSRANPEIEAMPCPISNRSFKHCKTQFMKFKMKK</sequence>
<dbReference type="AlphaFoldDB" id="A0A2V1B2E9"/>
<comment type="caution">
    <text evidence="2">The sequence shown here is derived from an EMBL/GenBank/DDBJ whole genome shotgun (WGS) entry which is preliminary data.</text>
</comment>
<proteinExistence type="predicted"/>
<keyword evidence="3" id="KW-1185">Reference proteome</keyword>
<name>A0A2V1B2E9_9ASCO</name>
<protein>
    <submittedName>
        <fullName evidence="2">Uncharacterized protein</fullName>
    </submittedName>
</protein>
<organism evidence="2 3">
    <name type="scientific">Candidozyma haemuli</name>
    <dbReference type="NCBI Taxonomy" id="45357"/>
    <lineage>
        <taxon>Eukaryota</taxon>
        <taxon>Fungi</taxon>
        <taxon>Dikarya</taxon>
        <taxon>Ascomycota</taxon>
        <taxon>Saccharomycotina</taxon>
        <taxon>Pichiomycetes</taxon>
        <taxon>Metschnikowiaceae</taxon>
        <taxon>Candidozyma</taxon>
    </lineage>
</organism>
<evidence type="ECO:0000256" key="1">
    <source>
        <dbReference type="SAM" id="MobiDB-lite"/>
    </source>
</evidence>
<dbReference type="EMBL" id="PKFO01000011">
    <property type="protein sequence ID" value="PVH23591.1"/>
    <property type="molecule type" value="Genomic_DNA"/>
</dbReference>